<evidence type="ECO:0000256" key="1">
    <source>
        <dbReference type="ARBA" id="ARBA00022527"/>
    </source>
</evidence>
<accession>A0A2P6TND6</accession>
<keyword evidence="4" id="KW-0418">Kinase</keyword>
<evidence type="ECO:0000313" key="11">
    <source>
        <dbReference type="Proteomes" id="UP000239899"/>
    </source>
</evidence>
<dbReference type="GO" id="GO:0005524">
    <property type="term" value="F:ATP binding"/>
    <property type="evidence" value="ECO:0007669"/>
    <property type="project" value="UniProtKB-UniRule"/>
</dbReference>
<evidence type="ECO:0000256" key="2">
    <source>
        <dbReference type="ARBA" id="ARBA00022679"/>
    </source>
</evidence>
<dbReference type="SUPFAM" id="SSF56112">
    <property type="entry name" value="Protein kinase-like (PK-like)"/>
    <property type="match status" value="1"/>
</dbReference>
<keyword evidence="11" id="KW-1185">Reference proteome</keyword>
<evidence type="ECO:0000256" key="4">
    <source>
        <dbReference type="ARBA" id="ARBA00022777"/>
    </source>
</evidence>
<evidence type="ECO:0000256" key="3">
    <source>
        <dbReference type="ARBA" id="ARBA00022741"/>
    </source>
</evidence>
<dbReference type="InterPro" id="IPR051681">
    <property type="entry name" value="Ser/Thr_Kinases-Pseudokinases"/>
</dbReference>
<dbReference type="InterPro" id="IPR008271">
    <property type="entry name" value="Ser/Thr_kinase_AS"/>
</dbReference>
<dbReference type="AlphaFoldDB" id="A0A2P6TND6"/>
<dbReference type="InterPro" id="IPR001245">
    <property type="entry name" value="Ser-Thr/Tyr_kinase_cat_dom"/>
</dbReference>
<gene>
    <name evidence="10" type="ORF">C2E21_5585</name>
</gene>
<evidence type="ECO:0000259" key="9">
    <source>
        <dbReference type="PROSITE" id="PS50011"/>
    </source>
</evidence>
<reference evidence="10 11" key="1">
    <citation type="journal article" date="2018" name="Plant J.">
        <title>Genome sequences of Chlorella sorokiniana UTEX 1602 and Micractinium conductrix SAG 241.80: implications to maltose excretion by a green alga.</title>
        <authorList>
            <person name="Arriola M.B."/>
            <person name="Velmurugan N."/>
            <person name="Zhang Y."/>
            <person name="Plunkett M.H."/>
            <person name="Hondzo H."/>
            <person name="Barney B.M."/>
        </authorList>
    </citation>
    <scope>NUCLEOTIDE SEQUENCE [LARGE SCALE GENOMIC DNA]</scope>
    <source>
        <strain evidence="11">UTEX 1602</strain>
    </source>
</reference>
<keyword evidence="2" id="KW-0808">Transferase</keyword>
<evidence type="ECO:0000256" key="7">
    <source>
        <dbReference type="RuleBase" id="RU000304"/>
    </source>
</evidence>
<dbReference type="Gene3D" id="1.10.510.10">
    <property type="entry name" value="Transferase(Phosphotransferase) domain 1"/>
    <property type="match status" value="1"/>
</dbReference>
<keyword evidence="5 6" id="KW-0067">ATP-binding</keyword>
<dbReference type="InterPro" id="IPR017441">
    <property type="entry name" value="Protein_kinase_ATP_BS"/>
</dbReference>
<comment type="caution">
    <text evidence="10">The sequence shown here is derived from an EMBL/GenBank/DDBJ whole genome shotgun (WGS) entry which is preliminary data.</text>
</comment>
<keyword evidence="3 6" id="KW-0547">Nucleotide-binding</keyword>
<sequence length="443" mass="47751">MPPQEPHPTQAQAPNKRTVQVPQRPADRHVESGPSAPPATDSVLAMLQQLAMPGSPSAQSETAGYAAELQQEEGSEAAEPSTASISSIAARLGSDLVLSSRPAAATAPRTGHNDPGSGEGAPSPLTAFASGINCRTVQFSELQLQRHLGSGSFGQVLLATLEETPVAAKVLVELKESPRGFEVAATLTERQLAKVQRECSLLASISHPNIVQFLCACEWPPTIVTEYCVRGSLLDVLQAARTSPQLAALLSWKRRLGMALDAARGILHMHNRGIAHRDLKSPNLLVDAGWRVKVADFGFCKALAPSDGDMHGVMSSTMDNVNPKWQAPEVLRCEAATSPAAMMASDAYAFGCIMWELMTWDIPWKGVTTYRVMYLKMNGGHLDIPSTPESLAQLPGTDTDRAAFQRVADRYTQLIKQCWAANHFDRPKFASIAQQLKEMQAAL</sequence>
<evidence type="ECO:0000256" key="8">
    <source>
        <dbReference type="SAM" id="MobiDB-lite"/>
    </source>
</evidence>
<dbReference type="PROSITE" id="PS00108">
    <property type="entry name" value="PROTEIN_KINASE_ST"/>
    <property type="match status" value="1"/>
</dbReference>
<dbReference type="InterPro" id="IPR000719">
    <property type="entry name" value="Prot_kinase_dom"/>
</dbReference>
<feature type="compositionally biased region" description="Polar residues" evidence="8">
    <location>
        <begin position="7"/>
        <end position="21"/>
    </location>
</feature>
<proteinExistence type="inferred from homology"/>
<dbReference type="Proteomes" id="UP000239899">
    <property type="component" value="Unassembled WGS sequence"/>
</dbReference>
<evidence type="ECO:0000256" key="6">
    <source>
        <dbReference type="PROSITE-ProRule" id="PRU10141"/>
    </source>
</evidence>
<dbReference type="PROSITE" id="PS50011">
    <property type="entry name" value="PROTEIN_KINASE_DOM"/>
    <property type="match status" value="1"/>
</dbReference>
<dbReference type="PANTHER" id="PTHR44329">
    <property type="entry name" value="SERINE/THREONINE-PROTEIN KINASE TNNI3K-RELATED"/>
    <property type="match status" value="1"/>
</dbReference>
<dbReference type="PROSITE" id="PS00107">
    <property type="entry name" value="PROTEIN_KINASE_ATP"/>
    <property type="match status" value="1"/>
</dbReference>
<dbReference type="PANTHER" id="PTHR44329:SF298">
    <property type="entry name" value="MIXED LINEAGE KINASE DOMAIN-LIKE PROTEIN"/>
    <property type="match status" value="1"/>
</dbReference>
<dbReference type="SMART" id="SM00220">
    <property type="entry name" value="S_TKc"/>
    <property type="match status" value="1"/>
</dbReference>
<comment type="similarity">
    <text evidence="7">Belongs to the protein kinase superfamily.</text>
</comment>
<organism evidence="10 11">
    <name type="scientific">Chlorella sorokiniana</name>
    <name type="common">Freshwater green alga</name>
    <dbReference type="NCBI Taxonomy" id="3076"/>
    <lineage>
        <taxon>Eukaryota</taxon>
        <taxon>Viridiplantae</taxon>
        <taxon>Chlorophyta</taxon>
        <taxon>core chlorophytes</taxon>
        <taxon>Trebouxiophyceae</taxon>
        <taxon>Chlorellales</taxon>
        <taxon>Chlorellaceae</taxon>
        <taxon>Chlorella clade</taxon>
        <taxon>Chlorella</taxon>
    </lineage>
</organism>
<feature type="domain" description="Protein kinase" evidence="9">
    <location>
        <begin position="142"/>
        <end position="443"/>
    </location>
</feature>
<dbReference type="Pfam" id="PF07714">
    <property type="entry name" value="PK_Tyr_Ser-Thr"/>
    <property type="match status" value="1"/>
</dbReference>
<dbReference type="STRING" id="3076.A0A2P6TND6"/>
<dbReference type="OrthoDB" id="4062651at2759"/>
<feature type="region of interest" description="Disordered" evidence="8">
    <location>
        <begin position="1"/>
        <end position="83"/>
    </location>
</feature>
<dbReference type="GO" id="GO:0004674">
    <property type="term" value="F:protein serine/threonine kinase activity"/>
    <property type="evidence" value="ECO:0007669"/>
    <property type="project" value="UniProtKB-KW"/>
</dbReference>
<dbReference type="Gene3D" id="3.30.200.20">
    <property type="entry name" value="Phosphorylase Kinase, domain 1"/>
    <property type="match status" value="1"/>
</dbReference>
<dbReference type="InterPro" id="IPR011009">
    <property type="entry name" value="Kinase-like_dom_sf"/>
</dbReference>
<dbReference type="EMBL" id="LHPG02000010">
    <property type="protein sequence ID" value="PRW50833.1"/>
    <property type="molecule type" value="Genomic_DNA"/>
</dbReference>
<keyword evidence="1 7" id="KW-0723">Serine/threonine-protein kinase</keyword>
<protein>
    <submittedName>
        <fullName evidence="10">Serine threonine-kinase CTR1</fullName>
    </submittedName>
</protein>
<name>A0A2P6TND6_CHLSO</name>
<evidence type="ECO:0000256" key="5">
    <source>
        <dbReference type="ARBA" id="ARBA00022840"/>
    </source>
</evidence>
<feature type="binding site" evidence="6">
    <location>
        <position position="169"/>
    </location>
    <ligand>
        <name>ATP</name>
        <dbReference type="ChEBI" id="CHEBI:30616"/>
    </ligand>
</feature>
<evidence type="ECO:0000313" key="10">
    <source>
        <dbReference type="EMBL" id="PRW50833.1"/>
    </source>
</evidence>
<feature type="region of interest" description="Disordered" evidence="8">
    <location>
        <begin position="102"/>
        <end position="125"/>
    </location>
</feature>